<dbReference type="Gene3D" id="2.40.30.170">
    <property type="match status" value="1"/>
</dbReference>
<evidence type="ECO:0000256" key="2">
    <source>
        <dbReference type="SAM" id="Phobius"/>
    </source>
</evidence>
<dbReference type="InterPro" id="IPR058792">
    <property type="entry name" value="Beta-barrel_RND_2"/>
</dbReference>
<dbReference type="Gene3D" id="2.40.420.20">
    <property type="match status" value="1"/>
</dbReference>
<accession>A0A4V1L1S1</accession>
<proteinExistence type="predicted"/>
<keyword evidence="2" id="KW-1133">Transmembrane helix</keyword>
<dbReference type="PANTHER" id="PTHR30097">
    <property type="entry name" value="CATION EFFLUX SYSTEM PROTEIN CUSB"/>
    <property type="match status" value="1"/>
</dbReference>
<keyword evidence="2" id="KW-0812">Transmembrane</keyword>
<feature type="domain" description="CusB-like beta-barrel" evidence="3">
    <location>
        <begin position="158"/>
        <end position="229"/>
    </location>
</feature>
<keyword evidence="5" id="KW-1185">Reference proteome</keyword>
<evidence type="ECO:0000256" key="1">
    <source>
        <dbReference type="ARBA" id="ARBA00022448"/>
    </source>
</evidence>
<dbReference type="GO" id="GO:0030288">
    <property type="term" value="C:outer membrane-bounded periplasmic space"/>
    <property type="evidence" value="ECO:0007669"/>
    <property type="project" value="TreeGrafter"/>
</dbReference>
<dbReference type="InterPro" id="IPR051909">
    <property type="entry name" value="MFP_Cation_Efflux"/>
</dbReference>
<dbReference type="Pfam" id="PF25954">
    <property type="entry name" value="Beta-barrel_RND_2"/>
    <property type="match status" value="1"/>
</dbReference>
<feature type="transmembrane region" description="Helical" evidence="2">
    <location>
        <begin position="6"/>
        <end position="26"/>
    </location>
</feature>
<protein>
    <submittedName>
        <fullName evidence="4">Hemolysin D</fullName>
    </submittedName>
</protein>
<keyword evidence="1" id="KW-0813">Transport</keyword>
<evidence type="ECO:0000259" key="3">
    <source>
        <dbReference type="Pfam" id="PF25954"/>
    </source>
</evidence>
<dbReference type="EMBL" id="LBJQ01000083">
    <property type="protein sequence ID" value="RXH26075.1"/>
    <property type="molecule type" value="Genomic_DNA"/>
</dbReference>
<comment type="caution">
    <text evidence="4">The sequence shown here is derived from an EMBL/GenBank/DDBJ whole genome shotgun (WGS) entry which is preliminary data.</text>
</comment>
<dbReference type="AlphaFoldDB" id="A0A4V1L1S1"/>
<reference evidence="4 5" key="1">
    <citation type="submission" date="2015-04" db="EMBL/GenBank/DDBJ databases">
        <title>Comparative genomics of rhizobia nodulating Arachis hypogaea in China.</title>
        <authorList>
            <person name="Li Y."/>
        </authorList>
    </citation>
    <scope>NUCLEOTIDE SEQUENCE [LARGE SCALE GENOMIC DNA]</scope>
    <source>
        <strain evidence="4 5">CCBAU 51757</strain>
    </source>
</reference>
<dbReference type="RefSeq" id="WP_128919885.1">
    <property type="nucleotide sequence ID" value="NZ_LBJC01000018.1"/>
</dbReference>
<sequence length="309" mass="33072">MNLSEYLKPAGTVLFVVALGVGYYLFEHRKRPEPKETQSEALVIVTKSTNACFSDLVRVTGFFVPRREAVVIADQEGSKVTDLLVAEGAVVADNQELARLTAPPQIPGQPQRPGPQGPISLKAPAPGLVTEVRTIVGAPASPQAGPMFRIAVNNEIELDAQVPAVHMPKLNSGATVRISRDDAPDLIGRVRLVAPEIDRATQLGRVRISVTNNPSLKVGVFARASIDAKRSCGVSIPKTAIDHLTIQVVKGNTIETRKVRVGLSSDSATEILEGLEVGEIVVADAGSSLHDGDQIKTMFADELDRTRVR</sequence>
<dbReference type="GO" id="GO:0015679">
    <property type="term" value="P:plasma membrane copper ion transport"/>
    <property type="evidence" value="ECO:0007669"/>
    <property type="project" value="TreeGrafter"/>
</dbReference>
<dbReference type="GO" id="GO:0046914">
    <property type="term" value="F:transition metal ion binding"/>
    <property type="evidence" value="ECO:0007669"/>
    <property type="project" value="TreeGrafter"/>
</dbReference>
<dbReference type="OrthoDB" id="7422354at2"/>
<keyword evidence="2" id="KW-0472">Membrane</keyword>
<dbReference type="Proteomes" id="UP000289546">
    <property type="component" value="Unassembled WGS sequence"/>
</dbReference>
<evidence type="ECO:0000313" key="5">
    <source>
        <dbReference type="Proteomes" id="UP000289546"/>
    </source>
</evidence>
<name>A0A4V1L1S1_9BRAD</name>
<organism evidence="4 5">
    <name type="scientific">Bradyrhizobium nanningense</name>
    <dbReference type="NCBI Taxonomy" id="1325118"/>
    <lineage>
        <taxon>Bacteria</taxon>
        <taxon>Pseudomonadati</taxon>
        <taxon>Pseudomonadota</taxon>
        <taxon>Alphaproteobacteria</taxon>
        <taxon>Hyphomicrobiales</taxon>
        <taxon>Nitrobacteraceae</taxon>
        <taxon>Bradyrhizobium</taxon>
    </lineage>
</organism>
<dbReference type="PANTHER" id="PTHR30097:SF4">
    <property type="entry name" value="SLR6042 PROTEIN"/>
    <property type="match status" value="1"/>
</dbReference>
<evidence type="ECO:0000313" key="4">
    <source>
        <dbReference type="EMBL" id="RXH26075.1"/>
    </source>
</evidence>
<dbReference type="GO" id="GO:0060003">
    <property type="term" value="P:copper ion export"/>
    <property type="evidence" value="ECO:0007669"/>
    <property type="project" value="TreeGrafter"/>
</dbReference>
<gene>
    <name evidence="4" type="ORF">XH99_21290</name>
</gene>